<keyword evidence="3 5" id="KW-0285">Flavoprotein</keyword>
<feature type="non-terminal residue" evidence="9">
    <location>
        <position position="803"/>
    </location>
</feature>
<dbReference type="InterPro" id="IPR007867">
    <property type="entry name" value="GMC_OxRtase_C"/>
</dbReference>
<dbReference type="PROSITE" id="PS00623">
    <property type="entry name" value="GMC_OXRED_1"/>
    <property type="match status" value="1"/>
</dbReference>
<evidence type="ECO:0000256" key="5">
    <source>
        <dbReference type="RuleBase" id="RU003968"/>
    </source>
</evidence>
<dbReference type="GO" id="GO:0050660">
    <property type="term" value="F:flavin adenine dinucleotide binding"/>
    <property type="evidence" value="ECO:0007669"/>
    <property type="project" value="InterPro"/>
</dbReference>
<accession>A0A7R9MCF7</accession>
<name>A0A7R9MCF7_9ACAR</name>
<feature type="domain" description="Glucose-methanol-choline oxidoreductase N-terminal" evidence="8">
    <location>
        <begin position="318"/>
        <end position="332"/>
    </location>
</feature>
<evidence type="ECO:0000313" key="9">
    <source>
        <dbReference type="EMBL" id="CAD7657442.1"/>
    </source>
</evidence>
<evidence type="ECO:0000256" key="3">
    <source>
        <dbReference type="ARBA" id="ARBA00022630"/>
    </source>
</evidence>
<evidence type="ECO:0000259" key="7">
    <source>
        <dbReference type="PROSITE" id="PS00623"/>
    </source>
</evidence>
<dbReference type="Gene3D" id="3.30.560.10">
    <property type="entry name" value="Glucose Oxidase, domain 3"/>
    <property type="match status" value="1"/>
</dbReference>
<comment type="similarity">
    <text evidence="2 5">Belongs to the GMC oxidoreductase family.</text>
</comment>
<reference evidence="9" key="1">
    <citation type="submission" date="2020-11" db="EMBL/GenBank/DDBJ databases">
        <authorList>
            <person name="Tran Van P."/>
        </authorList>
    </citation>
    <scope>NUCLEOTIDE SEQUENCE</scope>
</reference>
<dbReference type="InterPro" id="IPR012132">
    <property type="entry name" value="GMC_OxRdtase"/>
</dbReference>
<dbReference type="OrthoDB" id="6512184at2759"/>
<dbReference type="Gene3D" id="2.60.40.10">
    <property type="entry name" value="Immunoglobulins"/>
    <property type="match status" value="1"/>
</dbReference>
<dbReference type="InterPro" id="IPR013783">
    <property type="entry name" value="Ig-like_fold"/>
</dbReference>
<feature type="non-terminal residue" evidence="9">
    <location>
        <position position="1"/>
    </location>
</feature>
<keyword evidence="10" id="KW-1185">Reference proteome</keyword>
<evidence type="ECO:0000256" key="4">
    <source>
        <dbReference type="ARBA" id="ARBA00022827"/>
    </source>
</evidence>
<proteinExistence type="inferred from homology"/>
<comment type="cofactor">
    <cofactor evidence="1">
        <name>FAD</name>
        <dbReference type="ChEBI" id="CHEBI:57692"/>
    </cofactor>
</comment>
<dbReference type="Pfam" id="PF05199">
    <property type="entry name" value="GMC_oxred_C"/>
    <property type="match status" value="1"/>
</dbReference>
<evidence type="ECO:0000256" key="1">
    <source>
        <dbReference type="ARBA" id="ARBA00001974"/>
    </source>
</evidence>
<dbReference type="Pfam" id="PF25788">
    <property type="entry name" value="Ig_Rha78A_N"/>
    <property type="match status" value="1"/>
</dbReference>
<evidence type="ECO:0000259" key="8">
    <source>
        <dbReference type="PROSITE" id="PS00624"/>
    </source>
</evidence>
<organism evidence="9">
    <name type="scientific">Oppiella nova</name>
    <dbReference type="NCBI Taxonomy" id="334625"/>
    <lineage>
        <taxon>Eukaryota</taxon>
        <taxon>Metazoa</taxon>
        <taxon>Ecdysozoa</taxon>
        <taxon>Arthropoda</taxon>
        <taxon>Chelicerata</taxon>
        <taxon>Arachnida</taxon>
        <taxon>Acari</taxon>
        <taxon>Acariformes</taxon>
        <taxon>Sarcoptiformes</taxon>
        <taxon>Oribatida</taxon>
        <taxon>Brachypylina</taxon>
        <taxon>Oppioidea</taxon>
        <taxon>Oppiidae</taxon>
        <taxon>Oppiella</taxon>
    </lineage>
</organism>
<dbReference type="AlphaFoldDB" id="A0A7R9MCF7"/>
<dbReference type="InterPro" id="IPR036188">
    <property type="entry name" value="FAD/NAD-bd_sf"/>
</dbReference>
<evidence type="ECO:0000256" key="6">
    <source>
        <dbReference type="SAM" id="MobiDB-lite"/>
    </source>
</evidence>
<keyword evidence="4 5" id="KW-0274">FAD</keyword>
<dbReference type="GO" id="GO:0016614">
    <property type="term" value="F:oxidoreductase activity, acting on CH-OH group of donors"/>
    <property type="evidence" value="ECO:0007669"/>
    <property type="project" value="InterPro"/>
</dbReference>
<dbReference type="PANTHER" id="PTHR11552">
    <property type="entry name" value="GLUCOSE-METHANOL-CHOLINE GMC OXIDOREDUCTASE"/>
    <property type="match status" value="1"/>
</dbReference>
<gene>
    <name evidence="9" type="ORF">ONB1V03_LOCUS14072</name>
</gene>
<sequence>INANSNAAALAVGEKGADLVLEDHRTQFGSDPGYEQSWNLPRQQIHDSFANRIQVKSSYDYIVVGAGSAGSIVACRLAHEKGNRVLLLEAGEGQDSVMTDFPGMFNYNLQNPSRIWQYVNEEQPEVGQAFINRQTPEAKGKVLGGSSAVNFMVYNRGNRKYYDSIARDFGANGWSFEQLLPYFKKSENNTDPNVDPRYHGRSGPVGVSTSSEIDPTLSRWQKALTEQGFPIVDPNGPTQYGTSIMQSTIRDGMRQSTANAYLEFSNICPDINILTGAFVTKVLISDQMNSAKAYGVEFTKGNRNYRKIANKEIIVSAGTNGSPHLLMLSGIGPREHLHSFGIEPVWADLPVGQNLQNHVAVVIPMLIKNSSYVLPAPQLSVQQMYQALFEYTGPLAQMPALYLQFNSSVNSDWTYPDIIIHVDVVNQWGLGFTNGIQMGVRLNEWTQYYQHLLYNNYLDVIAVISRPKSVGNVRLRSSDPQVLPIIEENFLKHPDDKQALLDAISYAYYVVEETSVSKYVYVNPQPVPGCSYCSSGPVWQCTSYHICIIKQVGRSFRHPVGTCRMGGQHRTDVVVDERLRVRGVSSLRVIDTSVFPTVINANTNAAALAVGEKGADLVLEDHRTQFGSDPGYEQSWNLPSLLCVTVLTAPTGDISAVDLRVEYLRNPIAVDIPQPRLQWTLKATDPTKRDLSQKAYQILVATDPESLDKDIGNLWDSKKVVSDRTTHIKYGGTPLKSGQRAYWKVNVWDQNDQVQLGASGGSNFWDKGLDVNDWTAQYIGAPVGTQHTALQNISDIDLKLTRL</sequence>
<dbReference type="PROSITE" id="PS00624">
    <property type="entry name" value="GMC_OXRED_2"/>
    <property type="match status" value="1"/>
</dbReference>
<dbReference type="EMBL" id="CAJPVJ010012998">
    <property type="protein sequence ID" value="CAG2174628.1"/>
    <property type="molecule type" value="Genomic_DNA"/>
</dbReference>
<dbReference type="Pfam" id="PF00732">
    <property type="entry name" value="GMC_oxred_N"/>
    <property type="match status" value="1"/>
</dbReference>
<feature type="region of interest" description="Disordered" evidence="6">
    <location>
        <begin position="187"/>
        <end position="212"/>
    </location>
</feature>
<dbReference type="Proteomes" id="UP000728032">
    <property type="component" value="Unassembled WGS sequence"/>
</dbReference>
<dbReference type="InterPro" id="IPR000172">
    <property type="entry name" value="GMC_OxRdtase_N"/>
</dbReference>
<evidence type="ECO:0000256" key="2">
    <source>
        <dbReference type="ARBA" id="ARBA00010790"/>
    </source>
</evidence>
<dbReference type="SUPFAM" id="SSF51905">
    <property type="entry name" value="FAD/NAD(P)-binding domain"/>
    <property type="match status" value="1"/>
</dbReference>
<protein>
    <recommendedName>
        <fullName evidence="7 8">Glucose-methanol-choline oxidoreductase N-terminal domain-containing protein</fullName>
    </recommendedName>
</protein>
<dbReference type="EMBL" id="OC927823">
    <property type="protein sequence ID" value="CAD7657442.1"/>
    <property type="molecule type" value="Genomic_DNA"/>
</dbReference>
<dbReference type="SUPFAM" id="SSF54373">
    <property type="entry name" value="FAD-linked reductases, C-terminal domain"/>
    <property type="match status" value="1"/>
</dbReference>
<feature type="domain" description="Glucose-methanol-choline oxidoreductase N-terminal" evidence="7">
    <location>
        <begin position="140"/>
        <end position="163"/>
    </location>
</feature>
<dbReference type="PANTHER" id="PTHR11552:SF147">
    <property type="entry name" value="CHOLINE DEHYDROGENASE, MITOCHONDRIAL"/>
    <property type="match status" value="1"/>
</dbReference>
<evidence type="ECO:0000313" key="10">
    <source>
        <dbReference type="Proteomes" id="UP000728032"/>
    </source>
</evidence>
<dbReference type="Gene3D" id="3.50.50.60">
    <property type="entry name" value="FAD/NAD(P)-binding domain"/>
    <property type="match status" value="1"/>
</dbReference>
<feature type="compositionally biased region" description="Basic and acidic residues" evidence="6">
    <location>
        <begin position="187"/>
        <end position="198"/>
    </location>
</feature>